<gene>
    <name evidence="1" type="ORF">SUNI508_06816</name>
</gene>
<sequence length="273" mass="28909">MLLKTQPISCGVMTPAPWHLAGVRLPGGLARREIQMNQPACNVFLHAHVFTARSRLGRPAAGSRIRTLHTSITYPPATTDGSASAASAPGIPALGHVGLAVQLAGVHTASPGLPDTLNGGFYLESELSVVRPASCANQRATARAPSALLGHWLVLGHHIPLRISTYLPTQKAGGGRFAAEIPLTSITSAWRSKGLPLWNRDVGSHLMAPLPVSGTFSACGHVHVQFKSLRPGMTLASSSFVSRTPFPFNISLVLQGNCCNDASKAMNFRYSRD</sequence>
<proteinExistence type="predicted"/>
<reference evidence="1 2" key="1">
    <citation type="journal article" date="2024" name="J. Plant Pathol.">
        <title>Sequence and assembly of the genome of Seiridium unicorne, isolate CBS 538.82, causal agent of cypress canker disease.</title>
        <authorList>
            <person name="Scali E."/>
            <person name="Rocca G.D."/>
            <person name="Danti R."/>
            <person name="Garbelotto M."/>
            <person name="Barberini S."/>
            <person name="Baroncelli R."/>
            <person name="Emiliani G."/>
        </authorList>
    </citation>
    <scope>NUCLEOTIDE SEQUENCE [LARGE SCALE GENOMIC DNA]</scope>
    <source>
        <strain evidence="1 2">BM-138-508</strain>
    </source>
</reference>
<organism evidence="1 2">
    <name type="scientific">Seiridium unicorne</name>
    <dbReference type="NCBI Taxonomy" id="138068"/>
    <lineage>
        <taxon>Eukaryota</taxon>
        <taxon>Fungi</taxon>
        <taxon>Dikarya</taxon>
        <taxon>Ascomycota</taxon>
        <taxon>Pezizomycotina</taxon>
        <taxon>Sordariomycetes</taxon>
        <taxon>Xylariomycetidae</taxon>
        <taxon>Amphisphaeriales</taxon>
        <taxon>Sporocadaceae</taxon>
        <taxon>Seiridium</taxon>
    </lineage>
</organism>
<name>A0ABR2UZP1_9PEZI</name>
<evidence type="ECO:0000313" key="2">
    <source>
        <dbReference type="Proteomes" id="UP001408356"/>
    </source>
</evidence>
<accession>A0ABR2UZP1</accession>
<comment type="caution">
    <text evidence="1">The sequence shown here is derived from an EMBL/GenBank/DDBJ whole genome shotgun (WGS) entry which is preliminary data.</text>
</comment>
<protein>
    <submittedName>
        <fullName evidence="1">Uncharacterized protein</fullName>
    </submittedName>
</protein>
<evidence type="ECO:0000313" key="1">
    <source>
        <dbReference type="EMBL" id="KAK9420057.1"/>
    </source>
</evidence>
<dbReference type="Proteomes" id="UP001408356">
    <property type="component" value="Unassembled WGS sequence"/>
</dbReference>
<dbReference type="EMBL" id="JARVKF010000268">
    <property type="protein sequence ID" value="KAK9420057.1"/>
    <property type="molecule type" value="Genomic_DNA"/>
</dbReference>
<keyword evidence="2" id="KW-1185">Reference proteome</keyword>